<dbReference type="Gene3D" id="3.20.20.140">
    <property type="entry name" value="Metal-dependent hydrolases"/>
    <property type="match status" value="1"/>
</dbReference>
<evidence type="ECO:0000256" key="7">
    <source>
        <dbReference type="ARBA" id="ARBA00049158"/>
    </source>
</evidence>
<gene>
    <name evidence="10" type="ORF">U729_195</name>
</gene>
<keyword evidence="11" id="KW-1185">Reference proteome</keyword>
<dbReference type="OrthoDB" id="9775255at2"/>
<proteinExistence type="inferred from homology"/>
<feature type="domain" description="PHP" evidence="9">
    <location>
        <begin position="6"/>
        <end position="187"/>
    </location>
</feature>
<organism evidence="10 11">
    <name type="scientific">Clostridium baratii str. Sullivan</name>
    <dbReference type="NCBI Taxonomy" id="1415775"/>
    <lineage>
        <taxon>Bacteria</taxon>
        <taxon>Bacillati</taxon>
        <taxon>Bacillota</taxon>
        <taxon>Clostridia</taxon>
        <taxon>Eubacteriales</taxon>
        <taxon>Clostridiaceae</taxon>
        <taxon>Clostridium</taxon>
    </lineage>
</organism>
<keyword evidence="4 8" id="KW-0028">Amino-acid biosynthesis</keyword>
<evidence type="ECO:0000256" key="1">
    <source>
        <dbReference type="ARBA" id="ARBA00004970"/>
    </source>
</evidence>
<dbReference type="Proteomes" id="UP000030635">
    <property type="component" value="Chromosome"/>
</dbReference>
<dbReference type="GO" id="GO:0000105">
    <property type="term" value="P:L-histidine biosynthetic process"/>
    <property type="evidence" value="ECO:0007669"/>
    <property type="project" value="UniProtKB-UniRule"/>
</dbReference>
<dbReference type="NCBIfam" id="TIGR01856">
    <property type="entry name" value="hisJ_fam"/>
    <property type="match status" value="1"/>
</dbReference>
<dbReference type="PANTHER" id="PTHR21039:SF0">
    <property type="entry name" value="HISTIDINOL-PHOSPHATASE"/>
    <property type="match status" value="1"/>
</dbReference>
<dbReference type="Pfam" id="PF02811">
    <property type="entry name" value="PHP"/>
    <property type="match status" value="1"/>
</dbReference>
<dbReference type="GO" id="GO:0005737">
    <property type="term" value="C:cytoplasm"/>
    <property type="evidence" value="ECO:0007669"/>
    <property type="project" value="TreeGrafter"/>
</dbReference>
<evidence type="ECO:0000313" key="10">
    <source>
        <dbReference type="EMBL" id="AIY84224.1"/>
    </source>
</evidence>
<evidence type="ECO:0000256" key="5">
    <source>
        <dbReference type="ARBA" id="ARBA00022801"/>
    </source>
</evidence>
<comment type="catalytic activity">
    <reaction evidence="7 8">
        <text>L-histidinol phosphate + H2O = L-histidinol + phosphate</text>
        <dbReference type="Rhea" id="RHEA:14465"/>
        <dbReference type="ChEBI" id="CHEBI:15377"/>
        <dbReference type="ChEBI" id="CHEBI:43474"/>
        <dbReference type="ChEBI" id="CHEBI:57699"/>
        <dbReference type="ChEBI" id="CHEBI:57980"/>
        <dbReference type="EC" id="3.1.3.15"/>
    </reaction>
</comment>
<evidence type="ECO:0000256" key="4">
    <source>
        <dbReference type="ARBA" id="ARBA00022605"/>
    </source>
</evidence>
<sequence length="256" mass="29932">MKKVNYHTHTTRCLHAVGTDEDYVVSAIENGLHTLGFSDHAPYEDNRYGLRMQYNELDDYFNSINYLREKYKDKIDIKIGLEIEYDRNQINYYKKLLEKFDYLVLGQHVCKTSTNPFINSFELNNTDEYLIYANAVSEALDTKLFSFLAHPDLIFLNNFPWDDNCEKACEIIVNAAKRNNSILEVNANGIRRGIIDFCDGPRYRYPHKKFWDKVQKENIRVLVSSDAHSPDEIYGDSMVLAMDLAKEWKLNIIDSI</sequence>
<dbReference type="UniPathway" id="UPA00031">
    <property type="reaction ID" value="UER00013"/>
</dbReference>
<name>A0A0A7FX69_9CLOT</name>
<dbReference type="KEGG" id="cbv:U729_195"/>
<evidence type="ECO:0000256" key="3">
    <source>
        <dbReference type="ARBA" id="ARBA00013085"/>
    </source>
</evidence>
<dbReference type="SUPFAM" id="SSF89550">
    <property type="entry name" value="PHP domain-like"/>
    <property type="match status" value="1"/>
</dbReference>
<dbReference type="PANTHER" id="PTHR21039">
    <property type="entry name" value="HISTIDINOL PHOSPHATASE-RELATED"/>
    <property type="match status" value="1"/>
</dbReference>
<dbReference type="STRING" id="1561.NPD11_2780"/>
<comment type="similarity">
    <text evidence="2 8">Belongs to the PHP hydrolase family. HisK subfamily.</text>
</comment>
<dbReference type="HOGENOM" id="CLU_054611_1_0_9"/>
<keyword evidence="6 8" id="KW-0368">Histidine biosynthesis</keyword>
<comment type="pathway">
    <text evidence="1 8">Amino-acid biosynthesis; L-histidine biosynthesis; L-histidine from 5-phospho-alpha-D-ribose 1-diphosphate: step 8/9.</text>
</comment>
<evidence type="ECO:0000256" key="2">
    <source>
        <dbReference type="ARBA" id="ARBA00009152"/>
    </source>
</evidence>
<evidence type="ECO:0000259" key="9">
    <source>
        <dbReference type="Pfam" id="PF02811"/>
    </source>
</evidence>
<dbReference type="RefSeq" id="WP_039310912.1">
    <property type="nucleotide sequence ID" value="NZ_CP006905.1"/>
</dbReference>
<protein>
    <recommendedName>
        <fullName evidence="3 8">Histidinol-phosphatase</fullName>
        <shortName evidence="8">HolPase</shortName>
        <ecNumber evidence="3 8">3.1.3.15</ecNumber>
    </recommendedName>
</protein>
<dbReference type="CDD" id="cd12110">
    <property type="entry name" value="PHP_HisPPase_Hisj_like"/>
    <property type="match status" value="1"/>
</dbReference>
<evidence type="ECO:0000256" key="8">
    <source>
        <dbReference type="RuleBase" id="RU366003"/>
    </source>
</evidence>
<dbReference type="eggNOG" id="COG1387">
    <property type="taxonomic scope" value="Bacteria"/>
</dbReference>
<accession>A0A0A7FX69</accession>
<keyword evidence="5 8" id="KW-0378">Hydrolase</keyword>
<dbReference type="GO" id="GO:0004401">
    <property type="term" value="F:histidinol-phosphatase activity"/>
    <property type="evidence" value="ECO:0007669"/>
    <property type="project" value="UniProtKB-UniRule"/>
</dbReference>
<evidence type="ECO:0000256" key="6">
    <source>
        <dbReference type="ARBA" id="ARBA00023102"/>
    </source>
</evidence>
<dbReference type="AlphaFoldDB" id="A0A0A7FX69"/>
<dbReference type="InterPro" id="IPR016195">
    <property type="entry name" value="Pol/histidinol_Pase-like"/>
</dbReference>
<evidence type="ECO:0000313" key="11">
    <source>
        <dbReference type="Proteomes" id="UP000030635"/>
    </source>
</evidence>
<dbReference type="InterPro" id="IPR010140">
    <property type="entry name" value="Histidinol_P_phosphatase_HisJ"/>
</dbReference>
<dbReference type="InterPro" id="IPR004013">
    <property type="entry name" value="PHP_dom"/>
</dbReference>
<dbReference type="EMBL" id="CP006905">
    <property type="protein sequence ID" value="AIY84224.1"/>
    <property type="molecule type" value="Genomic_DNA"/>
</dbReference>
<dbReference type="EC" id="3.1.3.15" evidence="3 8"/>
<reference evidence="10 11" key="1">
    <citation type="journal article" date="2015" name="Infect. Genet. Evol.">
        <title>Genomic sequences of six botulinum neurotoxin-producing strains representing three clostridial species illustrate the mobility and diversity of botulinum neurotoxin genes.</title>
        <authorList>
            <person name="Smith T.J."/>
            <person name="Hill K.K."/>
            <person name="Xie G."/>
            <person name="Foley B.T."/>
            <person name="Williamson C.H."/>
            <person name="Foster J.T."/>
            <person name="Johnson S.L."/>
            <person name="Chertkov O."/>
            <person name="Teshima H."/>
            <person name="Gibbons H.S."/>
            <person name="Johnsky L.A."/>
            <person name="Karavis M.A."/>
            <person name="Smith L.A."/>
        </authorList>
    </citation>
    <scope>NUCLEOTIDE SEQUENCE [LARGE SCALE GENOMIC DNA]</scope>
    <source>
        <strain evidence="10">Sullivan</strain>
    </source>
</reference>